<accession>A0A921U3H1</accession>
<evidence type="ECO:0000313" key="2">
    <source>
        <dbReference type="EMBL" id="KAG0516626.1"/>
    </source>
</evidence>
<name>A0A921U3H1_SORBI</name>
<evidence type="ECO:0000256" key="1">
    <source>
        <dbReference type="SAM" id="MobiDB-lite"/>
    </source>
</evidence>
<organism evidence="2 3">
    <name type="scientific">Sorghum bicolor</name>
    <name type="common">Sorghum</name>
    <name type="synonym">Sorghum vulgare</name>
    <dbReference type="NCBI Taxonomy" id="4558"/>
    <lineage>
        <taxon>Eukaryota</taxon>
        <taxon>Viridiplantae</taxon>
        <taxon>Streptophyta</taxon>
        <taxon>Embryophyta</taxon>
        <taxon>Tracheophyta</taxon>
        <taxon>Spermatophyta</taxon>
        <taxon>Magnoliopsida</taxon>
        <taxon>Liliopsida</taxon>
        <taxon>Poales</taxon>
        <taxon>Poaceae</taxon>
        <taxon>PACMAD clade</taxon>
        <taxon>Panicoideae</taxon>
        <taxon>Andropogonodae</taxon>
        <taxon>Andropogoneae</taxon>
        <taxon>Sorghinae</taxon>
        <taxon>Sorghum</taxon>
    </lineage>
</organism>
<dbReference type="AlphaFoldDB" id="A0A921U3H1"/>
<feature type="compositionally biased region" description="Basic residues" evidence="1">
    <location>
        <begin position="69"/>
        <end position="84"/>
    </location>
</feature>
<feature type="compositionally biased region" description="Low complexity" evidence="1">
    <location>
        <begin position="8"/>
        <end position="36"/>
    </location>
</feature>
<dbReference type="EMBL" id="CM027688">
    <property type="protein sequence ID" value="KAG0516626.1"/>
    <property type="molecule type" value="Genomic_DNA"/>
</dbReference>
<feature type="compositionally biased region" description="Low complexity" evidence="1">
    <location>
        <begin position="46"/>
        <end position="58"/>
    </location>
</feature>
<reference evidence="2" key="1">
    <citation type="journal article" date="2019" name="BMC Genomics">
        <title>A new reference genome for Sorghum bicolor reveals high levels of sequence similarity between sweet and grain genotypes: implications for the genetics of sugar metabolism.</title>
        <authorList>
            <person name="Cooper E.A."/>
            <person name="Brenton Z.W."/>
            <person name="Flinn B.S."/>
            <person name="Jenkins J."/>
            <person name="Shu S."/>
            <person name="Flowers D."/>
            <person name="Luo F."/>
            <person name="Wang Y."/>
            <person name="Xia P."/>
            <person name="Barry K."/>
            <person name="Daum C."/>
            <person name="Lipzen A."/>
            <person name="Yoshinaga Y."/>
            <person name="Schmutz J."/>
            <person name="Saski C."/>
            <person name="Vermerris W."/>
            <person name="Kresovich S."/>
        </authorList>
    </citation>
    <scope>NUCLEOTIDE SEQUENCE</scope>
</reference>
<sequence length="126" mass="13641">MGPTAPQRTPSTGTAAGAAPALPRPASSSRPSLLAADVLRHRSGLHHAMPSPSSAPRPSAEHAALHWPRPGRRALARQKRRHLDRRAATKWIRDSTSSKLFSGERFGFASGHHCSVMSKLKPSFQR</sequence>
<comment type="caution">
    <text evidence="2">The sequence shown here is derived from an EMBL/GenBank/DDBJ whole genome shotgun (WGS) entry which is preliminary data.</text>
</comment>
<feature type="region of interest" description="Disordered" evidence="1">
    <location>
        <begin position="1"/>
        <end position="86"/>
    </location>
</feature>
<dbReference type="Proteomes" id="UP000807115">
    <property type="component" value="Chromosome 9"/>
</dbReference>
<reference evidence="2" key="2">
    <citation type="submission" date="2020-10" db="EMBL/GenBank/DDBJ databases">
        <authorList>
            <person name="Cooper E.A."/>
            <person name="Brenton Z.W."/>
            <person name="Flinn B.S."/>
            <person name="Jenkins J."/>
            <person name="Shu S."/>
            <person name="Flowers D."/>
            <person name="Luo F."/>
            <person name="Wang Y."/>
            <person name="Xia P."/>
            <person name="Barry K."/>
            <person name="Daum C."/>
            <person name="Lipzen A."/>
            <person name="Yoshinaga Y."/>
            <person name="Schmutz J."/>
            <person name="Saski C."/>
            <person name="Vermerris W."/>
            <person name="Kresovich S."/>
        </authorList>
    </citation>
    <scope>NUCLEOTIDE SEQUENCE</scope>
</reference>
<proteinExistence type="predicted"/>
<protein>
    <submittedName>
        <fullName evidence="2">Uncharacterized protein</fullName>
    </submittedName>
</protein>
<gene>
    <name evidence="2" type="ORF">BDA96_09G019500</name>
</gene>
<evidence type="ECO:0000313" key="3">
    <source>
        <dbReference type="Proteomes" id="UP000807115"/>
    </source>
</evidence>